<proteinExistence type="predicted"/>
<accession>A0ABQ2S8E5</accession>
<dbReference type="RefSeq" id="WP_189073962.1">
    <property type="nucleotide sequence ID" value="NZ_BMQN01000009.1"/>
</dbReference>
<gene>
    <name evidence="1" type="ORF">GCM10008960_29750</name>
</gene>
<dbReference type="Proteomes" id="UP000644548">
    <property type="component" value="Unassembled WGS sequence"/>
</dbReference>
<comment type="caution">
    <text evidence="1">The sequence shown here is derived from an EMBL/GenBank/DDBJ whole genome shotgun (WGS) entry which is preliminary data.</text>
</comment>
<keyword evidence="2" id="KW-1185">Reference proteome</keyword>
<name>A0ABQ2S8E5_9DEIO</name>
<organism evidence="1 2">
    <name type="scientific">Deinococcus sedimenti</name>
    <dbReference type="NCBI Taxonomy" id="1867090"/>
    <lineage>
        <taxon>Bacteria</taxon>
        <taxon>Thermotogati</taxon>
        <taxon>Deinococcota</taxon>
        <taxon>Deinococci</taxon>
        <taxon>Deinococcales</taxon>
        <taxon>Deinococcaceae</taxon>
        <taxon>Deinococcus</taxon>
    </lineage>
</organism>
<protein>
    <submittedName>
        <fullName evidence="1">Uncharacterized protein</fullName>
    </submittedName>
</protein>
<reference evidence="2" key="1">
    <citation type="journal article" date="2019" name="Int. J. Syst. Evol. Microbiol.">
        <title>The Global Catalogue of Microorganisms (GCM) 10K type strain sequencing project: providing services to taxonomists for standard genome sequencing and annotation.</title>
        <authorList>
            <consortium name="The Broad Institute Genomics Platform"/>
            <consortium name="The Broad Institute Genome Sequencing Center for Infectious Disease"/>
            <person name="Wu L."/>
            <person name="Ma J."/>
        </authorList>
    </citation>
    <scope>NUCLEOTIDE SEQUENCE [LARGE SCALE GENOMIC DNA]</scope>
    <source>
        <strain evidence="2">JCM 31405</strain>
    </source>
</reference>
<evidence type="ECO:0000313" key="2">
    <source>
        <dbReference type="Proteomes" id="UP000644548"/>
    </source>
</evidence>
<sequence length="145" mass="16116">MPLNFLKRTEAPKTEDPRVERSRVDDRFERHLKLALRDRQIEVRGAVILHDVLALDVPAGGTQGTLRKMPSLRLDYELFDPRAQAPVAGIVLSSRTYGRDRRRTPTPTVSDVPPGITIVTVLHLNPGALPDVLAVRQAVGPFLPD</sequence>
<evidence type="ECO:0000313" key="1">
    <source>
        <dbReference type="EMBL" id="GGS01137.1"/>
    </source>
</evidence>
<dbReference type="EMBL" id="BMQN01000009">
    <property type="protein sequence ID" value="GGS01137.1"/>
    <property type="molecule type" value="Genomic_DNA"/>
</dbReference>